<evidence type="ECO:0000256" key="2">
    <source>
        <dbReference type="SAM" id="Phobius"/>
    </source>
</evidence>
<dbReference type="EMBL" id="VDFQ02000006">
    <property type="protein sequence ID" value="KAA1419876.1"/>
    <property type="molecule type" value="Genomic_DNA"/>
</dbReference>
<evidence type="ECO:0000313" key="3">
    <source>
        <dbReference type="EMBL" id="KAA1419876.1"/>
    </source>
</evidence>
<feature type="region of interest" description="Disordered" evidence="1">
    <location>
        <begin position="133"/>
        <end position="156"/>
    </location>
</feature>
<gene>
    <name evidence="3" type="ORF">FE697_018410</name>
</gene>
<evidence type="ECO:0000256" key="1">
    <source>
        <dbReference type="SAM" id="MobiDB-lite"/>
    </source>
</evidence>
<dbReference type="RefSeq" id="WP_149771099.1">
    <property type="nucleotide sequence ID" value="NZ_VDFQ02000006.1"/>
</dbReference>
<dbReference type="Pfam" id="PF04186">
    <property type="entry name" value="FxsA"/>
    <property type="match status" value="1"/>
</dbReference>
<dbReference type="InterPro" id="IPR007313">
    <property type="entry name" value="FxsA"/>
</dbReference>
<dbReference type="NCBIfam" id="NF008528">
    <property type="entry name" value="PRK11463.1-2"/>
    <property type="match status" value="1"/>
</dbReference>
<keyword evidence="2" id="KW-0812">Transmembrane</keyword>
<sequence length="156" mass="16079">MRRGIAAAFLLLPVVEIAIAVGVASLIGVGPTLLALLVLSVIGVMILRIAGRRKLEMLRAAASDGVVPPVDGGRGPSAIAGILLAVPGFLTALVGLLLLVPPVRRLAARRTRRWAESNGSWVVMDSFRRPAAGRGPVTPGTPAAGTVVQGEVVDDR</sequence>
<name>A0A5Q6RP84_9ACTN</name>
<feature type="transmembrane region" description="Helical" evidence="2">
    <location>
        <begin position="30"/>
        <end position="50"/>
    </location>
</feature>
<keyword evidence="2" id="KW-1133">Transmembrane helix</keyword>
<comment type="caution">
    <text evidence="3">The sequence shown here is derived from an EMBL/GenBank/DDBJ whole genome shotgun (WGS) entry which is preliminary data.</text>
</comment>
<accession>A0A5Q6RP84</accession>
<dbReference type="GO" id="GO:0016020">
    <property type="term" value="C:membrane"/>
    <property type="evidence" value="ECO:0007669"/>
    <property type="project" value="InterPro"/>
</dbReference>
<dbReference type="Proteomes" id="UP000307768">
    <property type="component" value="Unassembled WGS sequence"/>
</dbReference>
<feature type="transmembrane region" description="Helical" evidence="2">
    <location>
        <begin position="78"/>
        <end position="100"/>
    </location>
</feature>
<dbReference type="OrthoDB" id="9792788at2"/>
<dbReference type="PANTHER" id="PTHR35335">
    <property type="entry name" value="UPF0716 PROTEIN FXSA"/>
    <property type="match status" value="1"/>
</dbReference>
<organism evidence="3 4">
    <name type="scientific">Mumia zhuanghuii</name>
    <dbReference type="NCBI Taxonomy" id="2585211"/>
    <lineage>
        <taxon>Bacteria</taxon>
        <taxon>Bacillati</taxon>
        <taxon>Actinomycetota</taxon>
        <taxon>Actinomycetes</taxon>
        <taxon>Propionibacteriales</taxon>
        <taxon>Nocardioidaceae</taxon>
        <taxon>Mumia</taxon>
    </lineage>
</organism>
<evidence type="ECO:0000313" key="4">
    <source>
        <dbReference type="Proteomes" id="UP000307768"/>
    </source>
</evidence>
<keyword evidence="2" id="KW-0472">Membrane</keyword>
<proteinExistence type="predicted"/>
<dbReference type="PANTHER" id="PTHR35335:SF1">
    <property type="entry name" value="UPF0716 PROTEIN FXSA"/>
    <property type="match status" value="1"/>
</dbReference>
<reference evidence="3 4" key="1">
    <citation type="submission" date="2019-09" db="EMBL/GenBank/DDBJ databases">
        <title>Mumia zhuanghuii sp. nov. isolated from the intestinal contents of plateau pika (Ochotona curzoniae) in the Qinghai-Tibet plateau of China.</title>
        <authorList>
            <person name="Tian Z."/>
        </authorList>
    </citation>
    <scope>NUCLEOTIDE SEQUENCE [LARGE SCALE GENOMIC DNA]</scope>
    <source>
        <strain evidence="4">350</strain>
    </source>
</reference>
<protein>
    <submittedName>
        <fullName evidence="3">FxsA family protein</fullName>
    </submittedName>
</protein>
<dbReference type="AlphaFoldDB" id="A0A5Q6RP84"/>